<comment type="caution">
    <text evidence="9">The sequence shown here is derived from an EMBL/GenBank/DDBJ whole genome shotgun (WGS) entry which is preliminary data.</text>
</comment>
<organism evidence="9 10">
    <name type="scientific">Candidatus Wolfebacteria bacterium GW2011_GWC1_37_10</name>
    <dbReference type="NCBI Taxonomy" id="1619010"/>
    <lineage>
        <taxon>Bacteria</taxon>
        <taxon>Candidatus Wolfeibacteriota</taxon>
    </lineage>
</organism>
<dbReference type="EMBL" id="LBSR01000021">
    <property type="protein sequence ID" value="KKQ21374.1"/>
    <property type="molecule type" value="Genomic_DNA"/>
</dbReference>
<reference evidence="9 10" key="1">
    <citation type="journal article" date="2015" name="Nature">
        <title>rRNA introns, odd ribosomes, and small enigmatic genomes across a large radiation of phyla.</title>
        <authorList>
            <person name="Brown C.T."/>
            <person name="Hug L.A."/>
            <person name="Thomas B.C."/>
            <person name="Sharon I."/>
            <person name="Castelle C.J."/>
            <person name="Singh A."/>
            <person name="Wilkins M.J."/>
            <person name="Williams K.H."/>
            <person name="Banfield J.F."/>
        </authorList>
    </citation>
    <scope>NUCLEOTIDE SEQUENCE [LARGE SCALE GENOMIC DNA]</scope>
</reference>
<keyword evidence="5 7" id="KW-1133">Transmembrane helix</keyword>
<evidence type="ECO:0000256" key="3">
    <source>
        <dbReference type="ARBA" id="ARBA00022475"/>
    </source>
</evidence>
<proteinExistence type="inferred from homology"/>
<dbReference type="PANTHER" id="PTHR30012">
    <property type="entry name" value="GENERAL SECRETION PATHWAY PROTEIN"/>
    <property type="match status" value="1"/>
</dbReference>
<keyword evidence="6 7" id="KW-0472">Membrane</keyword>
<sequence>DLFPNLLINMIAVGERTGTLEEVLKTFSDFYEEEVDNNIKDLTTFLEPILLLIMGLVVGAIALSILLPIYQLVGKFI</sequence>
<dbReference type="AlphaFoldDB" id="A0A0G0IAU2"/>
<dbReference type="InterPro" id="IPR003004">
    <property type="entry name" value="GspF/PilC"/>
</dbReference>
<accession>A0A0G0IAU2</accession>
<evidence type="ECO:0000259" key="8">
    <source>
        <dbReference type="Pfam" id="PF00482"/>
    </source>
</evidence>
<feature type="non-terminal residue" evidence="9">
    <location>
        <position position="1"/>
    </location>
</feature>
<name>A0A0G0IAU2_9BACT</name>
<dbReference type="GO" id="GO:0005886">
    <property type="term" value="C:plasma membrane"/>
    <property type="evidence" value="ECO:0007669"/>
    <property type="project" value="UniProtKB-SubCell"/>
</dbReference>
<keyword evidence="4 7" id="KW-0812">Transmembrane</keyword>
<comment type="similarity">
    <text evidence="2">Belongs to the GSP F family.</text>
</comment>
<gene>
    <name evidence="9" type="ORF">US36_C0021G0011</name>
</gene>
<dbReference type="Gene3D" id="1.20.81.30">
    <property type="entry name" value="Type II secretion system (T2SS), domain F"/>
    <property type="match status" value="1"/>
</dbReference>
<evidence type="ECO:0000256" key="5">
    <source>
        <dbReference type="ARBA" id="ARBA00022989"/>
    </source>
</evidence>
<dbReference type="GO" id="GO:0015628">
    <property type="term" value="P:protein secretion by the type II secretion system"/>
    <property type="evidence" value="ECO:0007669"/>
    <property type="project" value="TreeGrafter"/>
</dbReference>
<evidence type="ECO:0000256" key="1">
    <source>
        <dbReference type="ARBA" id="ARBA00004651"/>
    </source>
</evidence>
<evidence type="ECO:0000313" key="9">
    <source>
        <dbReference type="EMBL" id="KKQ21374.1"/>
    </source>
</evidence>
<dbReference type="InterPro" id="IPR018076">
    <property type="entry name" value="T2SS_GspF_dom"/>
</dbReference>
<evidence type="ECO:0000256" key="2">
    <source>
        <dbReference type="ARBA" id="ARBA00005745"/>
    </source>
</evidence>
<dbReference type="Proteomes" id="UP000034044">
    <property type="component" value="Unassembled WGS sequence"/>
</dbReference>
<feature type="domain" description="Type II secretion system protein GspF" evidence="8">
    <location>
        <begin position="2"/>
        <end position="68"/>
    </location>
</feature>
<dbReference type="InterPro" id="IPR042094">
    <property type="entry name" value="T2SS_GspF_sf"/>
</dbReference>
<dbReference type="PANTHER" id="PTHR30012:SF0">
    <property type="entry name" value="TYPE II SECRETION SYSTEM PROTEIN F-RELATED"/>
    <property type="match status" value="1"/>
</dbReference>
<protein>
    <submittedName>
        <fullName evidence="9">Type IV pilus assembly protein PilC</fullName>
    </submittedName>
</protein>
<keyword evidence="3" id="KW-1003">Cell membrane</keyword>
<evidence type="ECO:0000256" key="4">
    <source>
        <dbReference type="ARBA" id="ARBA00022692"/>
    </source>
</evidence>
<evidence type="ECO:0000313" key="10">
    <source>
        <dbReference type="Proteomes" id="UP000034044"/>
    </source>
</evidence>
<evidence type="ECO:0000256" key="6">
    <source>
        <dbReference type="ARBA" id="ARBA00023136"/>
    </source>
</evidence>
<comment type="subcellular location">
    <subcellularLocation>
        <location evidence="1">Cell membrane</location>
        <topology evidence="1">Multi-pass membrane protein</topology>
    </subcellularLocation>
</comment>
<dbReference type="Pfam" id="PF00482">
    <property type="entry name" value="T2SSF"/>
    <property type="match status" value="1"/>
</dbReference>
<evidence type="ECO:0000256" key="7">
    <source>
        <dbReference type="SAM" id="Phobius"/>
    </source>
</evidence>
<feature type="transmembrane region" description="Helical" evidence="7">
    <location>
        <begin position="49"/>
        <end position="73"/>
    </location>
</feature>